<reference evidence="4" key="1">
    <citation type="submission" date="2023-06" db="EMBL/GenBank/DDBJ databases">
        <authorList>
            <person name="Jiang Y."/>
            <person name="Liu Q."/>
        </authorList>
    </citation>
    <scope>NUCLEOTIDE SEQUENCE</scope>
    <source>
        <strain evidence="4">CGMCC 1.12089</strain>
    </source>
</reference>
<name>A0ABT7NDQ2_9BURK</name>
<dbReference type="InterPro" id="IPR016166">
    <property type="entry name" value="FAD-bd_PCMH"/>
</dbReference>
<dbReference type="PANTHER" id="PTHR43762">
    <property type="entry name" value="L-GULONOLACTONE OXIDASE"/>
    <property type="match status" value="1"/>
</dbReference>
<evidence type="ECO:0000256" key="2">
    <source>
        <dbReference type="ARBA" id="ARBA00023002"/>
    </source>
</evidence>
<dbReference type="InterPro" id="IPR006311">
    <property type="entry name" value="TAT_signal"/>
</dbReference>
<dbReference type="Pfam" id="PF01565">
    <property type="entry name" value="FAD_binding_4"/>
    <property type="match status" value="1"/>
</dbReference>
<dbReference type="InterPro" id="IPR006094">
    <property type="entry name" value="Oxid_FAD_bind_N"/>
</dbReference>
<dbReference type="InterPro" id="IPR010031">
    <property type="entry name" value="FAD_lactone_oxidase-like"/>
</dbReference>
<protein>
    <submittedName>
        <fullName evidence="4">D-arabinono-1,4-lactone oxidase</fullName>
    </submittedName>
</protein>
<proteinExistence type="predicted"/>
<dbReference type="InterPro" id="IPR036318">
    <property type="entry name" value="FAD-bd_PCMH-like_sf"/>
</dbReference>
<dbReference type="Gene3D" id="3.30.70.2520">
    <property type="match status" value="1"/>
</dbReference>
<keyword evidence="5" id="KW-1185">Reference proteome</keyword>
<comment type="caution">
    <text evidence="4">The sequence shown here is derived from an EMBL/GenBank/DDBJ whole genome shotgun (WGS) entry which is preliminary data.</text>
</comment>
<dbReference type="PIRSF" id="PIRSF000136">
    <property type="entry name" value="LGO_GLO"/>
    <property type="match status" value="1"/>
</dbReference>
<dbReference type="InterPro" id="IPR007173">
    <property type="entry name" value="ALO_C"/>
</dbReference>
<dbReference type="Proteomes" id="UP001174908">
    <property type="component" value="Unassembled WGS sequence"/>
</dbReference>
<dbReference type="Gene3D" id="1.10.45.10">
    <property type="entry name" value="Vanillyl-alcohol Oxidase, Chain A, domain 4"/>
    <property type="match status" value="1"/>
</dbReference>
<dbReference type="InterPro" id="IPR016169">
    <property type="entry name" value="FAD-bd_PCMH_sub2"/>
</dbReference>
<dbReference type="InterPro" id="IPR016167">
    <property type="entry name" value="FAD-bd_PCMH_sub1"/>
</dbReference>
<dbReference type="Gene3D" id="3.30.43.10">
    <property type="entry name" value="Uridine Diphospho-n-acetylenolpyruvylglucosamine Reductase, domain 2"/>
    <property type="match status" value="1"/>
</dbReference>
<evidence type="ECO:0000259" key="3">
    <source>
        <dbReference type="PROSITE" id="PS51387"/>
    </source>
</evidence>
<accession>A0ABT7NDQ2</accession>
<evidence type="ECO:0000256" key="1">
    <source>
        <dbReference type="ARBA" id="ARBA00022827"/>
    </source>
</evidence>
<dbReference type="EMBL" id="JASZYV010000003">
    <property type="protein sequence ID" value="MDM0046080.1"/>
    <property type="molecule type" value="Genomic_DNA"/>
</dbReference>
<evidence type="ECO:0000313" key="5">
    <source>
        <dbReference type="Proteomes" id="UP001174908"/>
    </source>
</evidence>
<organism evidence="4 5">
    <name type="scientific">Variovorax dokdonensis</name>
    <dbReference type="NCBI Taxonomy" id="344883"/>
    <lineage>
        <taxon>Bacteria</taxon>
        <taxon>Pseudomonadati</taxon>
        <taxon>Pseudomonadota</taxon>
        <taxon>Betaproteobacteria</taxon>
        <taxon>Burkholderiales</taxon>
        <taxon>Comamonadaceae</taxon>
        <taxon>Variovorax</taxon>
    </lineage>
</organism>
<dbReference type="PANTHER" id="PTHR43762:SF1">
    <property type="entry name" value="D-ARABINONO-1,4-LACTONE OXIDASE"/>
    <property type="match status" value="1"/>
</dbReference>
<keyword evidence="2" id="KW-0560">Oxidoreductase</keyword>
<keyword evidence="1" id="KW-0285">Flavoprotein</keyword>
<gene>
    <name evidence="4" type="ORF">QTH91_16440</name>
</gene>
<dbReference type="Gene3D" id="3.30.465.10">
    <property type="match status" value="1"/>
</dbReference>
<dbReference type="SUPFAM" id="SSF56176">
    <property type="entry name" value="FAD-binding/transporter-associated domain-like"/>
    <property type="match status" value="1"/>
</dbReference>
<dbReference type="NCBIfam" id="TIGR01679">
    <property type="entry name" value="bact_FAD_ox"/>
    <property type="match status" value="1"/>
</dbReference>
<keyword evidence="1" id="KW-0274">FAD</keyword>
<dbReference type="PROSITE" id="PS51318">
    <property type="entry name" value="TAT"/>
    <property type="match status" value="1"/>
</dbReference>
<evidence type="ECO:0000313" key="4">
    <source>
        <dbReference type="EMBL" id="MDM0046080.1"/>
    </source>
</evidence>
<dbReference type="PROSITE" id="PS51387">
    <property type="entry name" value="FAD_PCMH"/>
    <property type="match status" value="1"/>
</dbReference>
<sequence>MKKSTSAHRDERRAVLKAGTGMAVGAALTGLGLDAAAAPAADAPAGAGAGGSASADRAITVAADARDAWSNWSGIQFCSPQVMATPGSETELADVLADAGGGIRCVGAGHSFTGLVPTDATLISLDRLSKLQSVSATAQTATIQAGIRLAALSRQLDIQGCALRNLPDIDTQSYAGAIATGTHGTGKALPALHADTVGLRIMTSTGQPIECSETDQPDLLAAARVSLGCLGVVTQATVRVVPAYNLHRRVYLLPVQDMLDQAPALADKHRNFEFYYLPHTGFAASIVHDVYEGDDVAQSPSAAEDVLTDLRRLRDWFSWFPSLRRMVAGWAIDADQTEEARNRSWKLLSTQRPTKFNESEFHVPQALGIACVREVIAALEQRADTYFPMELRFVKADDAWLSPFYQRDSCSIAVHAAQGEPYDYLVSQIGPIFRKHEGRPHWGKLHDLSASDLAGLYPRWKDFLSVREQLDPQGRMLNPYTRRLFGLAT</sequence>
<dbReference type="Pfam" id="PF04030">
    <property type="entry name" value="ALO"/>
    <property type="match status" value="1"/>
</dbReference>
<feature type="domain" description="FAD-binding PCMH-type" evidence="3">
    <location>
        <begin position="76"/>
        <end position="243"/>
    </location>
</feature>
<dbReference type="RefSeq" id="WP_286661172.1">
    <property type="nucleotide sequence ID" value="NZ_JASZYV010000003.1"/>
</dbReference>
<dbReference type="InterPro" id="IPR016171">
    <property type="entry name" value="Vanillyl_alc_oxidase_C-sub2"/>
</dbReference>